<dbReference type="eggNOG" id="COG2931">
    <property type="taxonomic scope" value="Bacteria"/>
</dbReference>
<protein>
    <submittedName>
        <fullName evidence="4">Structural toxin protein RtxA</fullName>
    </submittedName>
</protein>
<dbReference type="RefSeq" id="WP_058387134.1">
    <property type="nucleotide sequence ID" value="NZ_LNYI01000003.1"/>
</dbReference>
<dbReference type="InterPro" id="IPR001343">
    <property type="entry name" value="Hemolysn_Ca-bd"/>
</dbReference>
<dbReference type="Gene3D" id="3.40.50.410">
    <property type="entry name" value="von Willebrand factor, type A domain"/>
    <property type="match status" value="1"/>
</dbReference>
<comment type="caution">
    <text evidence="4">The sequence shown here is derived from an EMBL/GenBank/DDBJ whole genome shotgun (WGS) entry which is preliminary data.</text>
</comment>
<organism evidence="4 5">
    <name type="scientific">Legionella lansingensis</name>
    <dbReference type="NCBI Taxonomy" id="45067"/>
    <lineage>
        <taxon>Bacteria</taxon>
        <taxon>Pseudomonadati</taxon>
        <taxon>Pseudomonadota</taxon>
        <taxon>Gammaproteobacteria</taxon>
        <taxon>Legionellales</taxon>
        <taxon>Legionellaceae</taxon>
        <taxon>Legionella</taxon>
    </lineage>
</organism>
<dbReference type="SMART" id="SM00327">
    <property type="entry name" value="VWA"/>
    <property type="match status" value="1"/>
</dbReference>
<dbReference type="SUPFAM" id="SSF53300">
    <property type="entry name" value="vWA-like"/>
    <property type="match status" value="1"/>
</dbReference>
<dbReference type="Pfam" id="PF19116">
    <property type="entry name" value="DUF5801"/>
    <property type="match status" value="4"/>
</dbReference>
<proteinExistence type="predicted"/>
<evidence type="ECO:0000313" key="5">
    <source>
        <dbReference type="Proteomes" id="UP000054869"/>
    </source>
</evidence>
<gene>
    <name evidence="4" type="primary">rtxA-1</name>
    <name evidence="4" type="ORF">Llan_0079</name>
</gene>
<dbReference type="InterPro" id="IPR002035">
    <property type="entry name" value="VWF_A"/>
</dbReference>
<sequence>MNKPLPVVDALNGLLIKNHANGQVSIAKNGTQLMAGDQVVLLSGEALLRHVTLGDAALGLERPFKIDGISPLLKNITSQADAENLIEHAIANGIDPVAVLEALEPTAAGEEVLLGEGGNAVRIDPLYGVGSVSAGYETIGPELIFRSAERYIPLFEEEDEIASVTESLATEESPESSSPEPSSPEPLQLSVVDLAYDETDGLALGSAAIQTNAASEDINAITFSASDATWDAASQTLRADDSSWELRFDPNTGQYEFQQLRAWTHPDTTDHDDAMSVRITVTLTRTDGAQATRDFTVRVDDDGPRIVVENVPTPDLSVDETVLANDATGDFRFLFNAQFGTDDAAANNPLTYSLAIKSTGVDSGLVDTATQQKIYLFLENGVVVGHVGSKEGAEAFRISLDNDGKITLDQQRALVHPDATTPDDVVHLAAADLITLEAVATDSDGDSSRAVANIGLAFNFADDGPSVVVNANAEAGVLLTTQDADTIGAATDTATTTANFSGVFSNTPTYGADGAGSTVMSYSLALAGAPGTDSGLDSDGLSIYLYDIAGVIVGSTAAALAGVDASNTIFDLSVDASGVVTLNQYEEIDHPIANDPSPTGSPFADQFAVLGNGLVTLTASALTTDGDGDTATDSETIDLGGNVRFADDGPHAGTQSLTADEDNLAKGNNNIVTGDDAQSNLTGTLVHNFGADGAGKIDFVAMNGLTATLGAESIKYSWNASDNTLTAYRANGVLGTDDVFKITVNPVNGQYTFTLLAAVNHHEIADNNETTNASVNLNYTVTDGDGDTSIGSLTVVIDDDVPTIIDPEGASLGNVAGSTTTFSLDTDGNIDNNVGADQLGSISFSSIVDGQQATGVIDGDVVNLSANGFPIHLYLVDHDSNVATPDTLQGWIKGAPGDVGAIEVFRITLQPDGNYNLNNDTYKVEIFVPIGTSTTTTITNTSFATAGNKAFNFIDVSGTTEDLLFSGYVRATNGSLTQGTVNTNSTAVGVNNQSMNDGDNLRIDFVNSPSVTNSASNSYNYTDHFDINNFNFKIVQVNGNPPPGSIEIWVRTYDANDDDPSGTSTSVHNAQLADDPQTTISTIKVNGVSLDLDDLQSDGSGGYLIRGLSLNDIITVGTDEGYNRIEIENARSGAHGINDSTLNGEAFDIGLFSYETIVTNVPNVNMNFEVALQDADGDTSLANLTVNLAEPVFKVGTNTSDSTSSPATYEVGSGTGTITGNGGNDVLVGDVGGIDATLKSINLLLILDTSGSMSNQIPFGGSTISRMQALKNAVSNLLNELAESQTLNVRVHIVQFNTNAAAVGTFNLVVNGAMVDTALEQSLIAINGLSANGGTNYEAAFQNAYNWANGGGPLTGDQNLINQTIFISDGAPTYYLNSNGTVGGTGSTTTERTVYDPLGATAQDNVNEVALLEQTFGPIEAIGINVSETAIVYNPSGTANDLTAKQILDKMEGSNPSSLSNNIDSAEELNQVLSDLSPLNQLNTVGDDRIVGDYGDDILYGDALNTDELATLMGLDLFDFPEGSGWSVFDELENNSQYNWTREDTLDYINNHSHELAQETLLANGSGRAGGNDYIDSGAGNDRIYGQEGNDEILAGRGADVVDPGTGNNIIDFGIDTDSDTLLLNLETFKGHNTIKHFDPQQDVLKFESVLGVETVDDLDELLDQNNPFSKSGDGQDLNVNFASGAQLTFEGLGPSIPDVQGLQSLQDIVQQPIVVVNELGG</sequence>
<dbReference type="eggNOG" id="COG2304">
    <property type="taxonomic scope" value="Bacteria"/>
</dbReference>
<evidence type="ECO:0000313" key="4">
    <source>
        <dbReference type="EMBL" id="KTD25689.1"/>
    </source>
</evidence>
<dbReference type="STRING" id="45067.Llan_0079"/>
<keyword evidence="1" id="KW-0106">Calcium</keyword>
<dbReference type="InterPro" id="IPR043824">
    <property type="entry name" value="DUF5801"/>
</dbReference>
<accession>A0A0W0W0B8</accession>
<keyword evidence="5" id="KW-1185">Reference proteome</keyword>
<feature type="region of interest" description="Disordered" evidence="2">
    <location>
        <begin position="162"/>
        <end position="186"/>
    </location>
</feature>
<dbReference type="CDD" id="cd00198">
    <property type="entry name" value="vWFA"/>
    <property type="match status" value="1"/>
</dbReference>
<dbReference type="GO" id="GO:0005509">
    <property type="term" value="F:calcium ion binding"/>
    <property type="evidence" value="ECO:0007669"/>
    <property type="project" value="InterPro"/>
</dbReference>
<dbReference type="PROSITE" id="PS50234">
    <property type="entry name" value="VWFA"/>
    <property type="match status" value="1"/>
</dbReference>
<feature type="domain" description="VWFA" evidence="3">
    <location>
        <begin position="1242"/>
        <end position="1476"/>
    </location>
</feature>
<dbReference type="EMBL" id="LNYI01000003">
    <property type="protein sequence ID" value="KTD25689.1"/>
    <property type="molecule type" value="Genomic_DNA"/>
</dbReference>
<dbReference type="PATRIC" id="fig|45067.4.peg.82"/>
<evidence type="ECO:0000259" key="3">
    <source>
        <dbReference type="PROSITE" id="PS50234"/>
    </source>
</evidence>
<dbReference type="Proteomes" id="UP000054869">
    <property type="component" value="Unassembled WGS sequence"/>
</dbReference>
<dbReference type="Pfam" id="PF00353">
    <property type="entry name" value="HemolysinCabind"/>
    <property type="match status" value="2"/>
</dbReference>
<dbReference type="SUPFAM" id="SSF51120">
    <property type="entry name" value="beta-Roll"/>
    <property type="match status" value="1"/>
</dbReference>
<evidence type="ECO:0000256" key="2">
    <source>
        <dbReference type="SAM" id="MobiDB-lite"/>
    </source>
</evidence>
<dbReference type="Pfam" id="PF13519">
    <property type="entry name" value="VWA_2"/>
    <property type="match status" value="1"/>
</dbReference>
<reference evidence="4 5" key="1">
    <citation type="submission" date="2015-11" db="EMBL/GenBank/DDBJ databases">
        <title>Genomic analysis of 38 Legionella species identifies large and diverse effector repertoires.</title>
        <authorList>
            <person name="Burstein D."/>
            <person name="Amaro F."/>
            <person name="Zusman T."/>
            <person name="Lifshitz Z."/>
            <person name="Cohen O."/>
            <person name="Gilbert J.A."/>
            <person name="Pupko T."/>
            <person name="Shuman H.A."/>
            <person name="Segal G."/>
        </authorList>
    </citation>
    <scope>NUCLEOTIDE SEQUENCE [LARGE SCALE GENOMIC DNA]</scope>
    <source>
        <strain evidence="4 5">ATCC 49751</strain>
    </source>
</reference>
<dbReference type="InterPro" id="IPR011049">
    <property type="entry name" value="Serralysin-like_metalloprot_C"/>
</dbReference>
<dbReference type="InterPro" id="IPR036465">
    <property type="entry name" value="vWFA_dom_sf"/>
</dbReference>
<name>A0A0W0W0B8_9GAMM</name>
<evidence type="ECO:0000256" key="1">
    <source>
        <dbReference type="ARBA" id="ARBA00022837"/>
    </source>
</evidence>